<sequence length="604" mass="64774">MKRFLRVLSRGQYLLRMCSTVPQCVRTPRASCHRSTDPSYCHKHTTVCLILKIFCEGDVNEADGFRAAPRPPRARPGGSLKEGGVGAAGGAHSQCSRASQSRRPRRCAVVVSPSTYSDTTHCTTTTYHRDLHTTLIMVEDNKAETVHLRAVAEEGQGEPFGGDQLTGDYDPHLHRNLPKPTNNWETLVHLLKCSLGTGILAMPQAFARAGLVTAVVSTVVVGVLVTHCLHVLVQSQYAACKRLRVPLLTYPESMAAALQAGPAPLRSLARPAAITVDVFLVVYQLGICCVYIVFIAENIKKIVDPHYGMPVEVHMLIILVPLIAFNLIPSLKLLAPFSALANVLTFVGLGIVVYYLLAGKKSTQPLDLWGSPASFPLFFGTILFALTAVGVVIALENNMKTPKSFGSACGVLNGGMSIIVLLYVVVGALGYVYCVSECSDSVTLDLPPGPLATSVIVMFAVAIFISYGLHCYVPVEVVWRGYVLPRLQAAGVSAARRTLAEYALRVALCLITFVLAVSVPQLGLFISLFGALCLSALGICFPALMELCISFPDKSGAARLRLVKDAALFVVGVVGLLAGTYTALLGIIRTFQITPSSTESPLHA</sequence>
<evidence type="ECO:0000256" key="2">
    <source>
        <dbReference type="ARBA" id="ARBA00022692"/>
    </source>
</evidence>
<feature type="transmembrane region" description="Helical" evidence="6">
    <location>
        <begin position="307"/>
        <end position="327"/>
    </location>
</feature>
<keyword evidence="9" id="KW-1185">Reference proteome</keyword>
<organism evidence="8 9">
    <name type="scientific">Manduca sexta</name>
    <name type="common">Tobacco hawkmoth</name>
    <name type="synonym">Tobacco hornworm</name>
    <dbReference type="NCBI Taxonomy" id="7130"/>
    <lineage>
        <taxon>Eukaryota</taxon>
        <taxon>Metazoa</taxon>
        <taxon>Ecdysozoa</taxon>
        <taxon>Arthropoda</taxon>
        <taxon>Hexapoda</taxon>
        <taxon>Insecta</taxon>
        <taxon>Pterygota</taxon>
        <taxon>Neoptera</taxon>
        <taxon>Endopterygota</taxon>
        <taxon>Lepidoptera</taxon>
        <taxon>Glossata</taxon>
        <taxon>Ditrysia</taxon>
        <taxon>Bombycoidea</taxon>
        <taxon>Sphingidae</taxon>
        <taxon>Sphinginae</taxon>
        <taxon>Sphingini</taxon>
        <taxon>Manduca</taxon>
    </lineage>
</organism>
<evidence type="ECO:0000256" key="1">
    <source>
        <dbReference type="ARBA" id="ARBA00004141"/>
    </source>
</evidence>
<dbReference type="GO" id="GO:0015179">
    <property type="term" value="F:L-amino acid transmembrane transporter activity"/>
    <property type="evidence" value="ECO:0007669"/>
    <property type="project" value="TreeGrafter"/>
</dbReference>
<dbReference type="Proteomes" id="UP000791440">
    <property type="component" value="Unassembled WGS sequence"/>
</dbReference>
<keyword evidence="4 6" id="KW-0472">Membrane</keyword>
<feature type="transmembrane region" description="Helical" evidence="6">
    <location>
        <begin position="212"/>
        <end position="233"/>
    </location>
</feature>
<dbReference type="PANTHER" id="PTHR22950">
    <property type="entry name" value="AMINO ACID TRANSPORTER"/>
    <property type="match status" value="1"/>
</dbReference>
<feature type="region of interest" description="Disordered" evidence="5">
    <location>
        <begin position="66"/>
        <end position="101"/>
    </location>
</feature>
<dbReference type="AlphaFoldDB" id="A0A921ZQN5"/>
<evidence type="ECO:0000313" key="8">
    <source>
        <dbReference type="EMBL" id="KAG6461875.1"/>
    </source>
</evidence>
<name>A0A921ZQN5_MANSE</name>
<protein>
    <recommendedName>
        <fullName evidence="7">Amino acid transporter transmembrane domain-containing protein</fullName>
    </recommendedName>
</protein>
<evidence type="ECO:0000313" key="9">
    <source>
        <dbReference type="Proteomes" id="UP000791440"/>
    </source>
</evidence>
<reference evidence="8" key="2">
    <citation type="submission" date="2020-12" db="EMBL/GenBank/DDBJ databases">
        <authorList>
            <person name="Kanost M."/>
        </authorList>
    </citation>
    <scope>NUCLEOTIDE SEQUENCE</scope>
</reference>
<feature type="transmembrane region" description="Helical" evidence="6">
    <location>
        <begin position="274"/>
        <end position="295"/>
    </location>
</feature>
<accession>A0A921ZQN5</accession>
<gene>
    <name evidence="8" type="ORF">O3G_MSEX012914</name>
</gene>
<dbReference type="GO" id="GO:0005774">
    <property type="term" value="C:vacuolar membrane"/>
    <property type="evidence" value="ECO:0007669"/>
    <property type="project" value="TreeGrafter"/>
</dbReference>
<keyword evidence="3 6" id="KW-1133">Transmembrane helix</keyword>
<feature type="transmembrane region" description="Helical" evidence="6">
    <location>
        <begin position="525"/>
        <end position="545"/>
    </location>
</feature>
<dbReference type="Pfam" id="PF01490">
    <property type="entry name" value="Aa_trans"/>
    <property type="match status" value="1"/>
</dbReference>
<feature type="transmembrane region" description="Helical" evidence="6">
    <location>
        <begin position="407"/>
        <end position="431"/>
    </location>
</feature>
<evidence type="ECO:0000256" key="6">
    <source>
        <dbReference type="SAM" id="Phobius"/>
    </source>
</evidence>
<evidence type="ECO:0000256" key="5">
    <source>
        <dbReference type="SAM" id="MobiDB-lite"/>
    </source>
</evidence>
<feature type="transmembrane region" description="Helical" evidence="6">
    <location>
        <begin position="451"/>
        <end position="473"/>
    </location>
</feature>
<feature type="transmembrane region" description="Helical" evidence="6">
    <location>
        <begin position="377"/>
        <end position="395"/>
    </location>
</feature>
<evidence type="ECO:0000256" key="3">
    <source>
        <dbReference type="ARBA" id="ARBA00022989"/>
    </source>
</evidence>
<feature type="transmembrane region" description="Helical" evidence="6">
    <location>
        <begin position="502"/>
        <end position="519"/>
    </location>
</feature>
<reference evidence="8" key="1">
    <citation type="journal article" date="2016" name="Insect Biochem. Mol. Biol.">
        <title>Multifaceted biological insights from a draft genome sequence of the tobacco hornworm moth, Manduca sexta.</title>
        <authorList>
            <person name="Kanost M.R."/>
            <person name="Arrese E.L."/>
            <person name="Cao X."/>
            <person name="Chen Y.R."/>
            <person name="Chellapilla S."/>
            <person name="Goldsmith M.R."/>
            <person name="Grosse-Wilde E."/>
            <person name="Heckel D.G."/>
            <person name="Herndon N."/>
            <person name="Jiang H."/>
            <person name="Papanicolaou A."/>
            <person name="Qu J."/>
            <person name="Soulages J.L."/>
            <person name="Vogel H."/>
            <person name="Walters J."/>
            <person name="Waterhouse R.M."/>
            <person name="Ahn S.J."/>
            <person name="Almeida F.C."/>
            <person name="An C."/>
            <person name="Aqrawi P."/>
            <person name="Bretschneider A."/>
            <person name="Bryant W.B."/>
            <person name="Bucks S."/>
            <person name="Chao H."/>
            <person name="Chevignon G."/>
            <person name="Christen J.M."/>
            <person name="Clarke D.F."/>
            <person name="Dittmer N.T."/>
            <person name="Ferguson L.C.F."/>
            <person name="Garavelou S."/>
            <person name="Gordon K.H.J."/>
            <person name="Gunaratna R.T."/>
            <person name="Han Y."/>
            <person name="Hauser F."/>
            <person name="He Y."/>
            <person name="Heidel-Fischer H."/>
            <person name="Hirsh A."/>
            <person name="Hu Y."/>
            <person name="Jiang H."/>
            <person name="Kalra D."/>
            <person name="Klinner C."/>
            <person name="Konig C."/>
            <person name="Kovar C."/>
            <person name="Kroll A.R."/>
            <person name="Kuwar S.S."/>
            <person name="Lee S.L."/>
            <person name="Lehman R."/>
            <person name="Li K."/>
            <person name="Li Z."/>
            <person name="Liang H."/>
            <person name="Lovelace S."/>
            <person name="Lu Z."/>
            <person name="Mansfield J.H."/>
            <person name="McCulloch K.J."/>
            <person name="Mathew T."/>
            <person name="Morton B."/>
            <person name="Muzny D.M."/>
            <person name="Neunemann D."/>
            <person name="Ongeri F."/>
            <person name="Pauchet Y."/>
            <person name="Pu L.L."/>
            <person name="Pyrousis I."/>
            <person name="Rao X.J."/>
            <person name="Redding A."/>
            <person name="Roesel C."/>
            <person name="Sanchez-Gracia A."/>
            <person name="Schaack S."/>
            <person name="Shukla A."/>
            <person name="Tetreau G."/>
            <person name="Wang Y."/>
            <person name="Xiong G.H."/>
            <person name="Traut W."/>
            <person name="Walsh T.K."/>
            <person name="Worley K.C."/>
            <person name="Wu D."/>
            <person name="Wu W."/>
            <person name="Wu Y.Q."/>
            <person name="Zhang X."/>
            <person name="Zou Z."/>
            <person name="Zucker H."/>
            <person name="Briscoe A.D."/>
            <person name="Burmester T."/>
            <person name="Clem R.J."/>
            <person name="Feyereisen R."/>
            <person name="Grimmelikhuijzen C.J.P."/>
            <person name="Hamodrakas S.J."/>
            <person name="Hansson B.S."/>
            <person name="Huguet E."/>
            <person name="Jermiin L.S."/>
            <person name="Lan Q."/>
            <person name="Lehman H.K."/>
            <person name="Lorenzen M."/>
            <person name="Merzendorfer H."/>
            <person name="Michalopoulos I."/>
            <person name="Morton D.B."/>
            <person name="Muthukrishnan S."/>
            <person name="Oakeshott J.G."/>
            <person name="Palmer W."/>
            <person name="Park Y."/>
            <person name="Passarelli A.L."/>
            <person name="Rozas J."/>
            <person name="Schwartz L.M."/>
            <person name="Smith W."/>
            <person name="Southgate A."/>
            <person name="Vilcinskas A."/>
            <person name="Vogt R."/>
            <person name="Wang P."/>
            <person name="Werren J."/>
            <person name="Yu X.Q."/>
            <person name="Zhou J.J."/>
            <person name="Brown S.J."/>
            <person name="Scherer S.E."/>
            <person name="Richards S."/>
            <person name="Blissard G.W."/>
        </authorList>
    </citation>
    <scope>NUCLEOTIDE SEQUENCE</scope>
</reference>
<comment type="caution">
    <text evidence="8">The sequence shown here is derived from an EMBL/GenBank/DDBJ whole genome shotgun (WGS) entry which is preliminary data.</text>
</comment>
<dbReference type="InterPro" id="IPR013057">
    <property type="entry name" value="AA_transpt_TM"/>
</dbReference>
<comment type="subcellular location">
    <subcellularLocation>
        <location evidence="1">Membrane</location>
        <topology evidence="1">Multi-pass membrane protein</topology>
    </subcellularLocation>
</comment>
<keyword evidence="2 6" id="KW-0812">Transmembrane</keyword>
<evidence type="ECO:0000259" key="7">
    <source>
        <dbReference type="Pfam" id="PF01490"/>
    </source>
</evidence>
<dbReference type="PANTHER" id="PTHR22950:SF340">
    <property type="entry name" value="AMINO ACID TRANSPORTER TRANSMEMBRANE DOMAIN-CONTAINING PROTEIN-RELATED"/>
    <property type="match status" value="1"/>
</dbReference>
<feature type="transmembrane region" description="Helical" evidence="6">
    <location>
        <begin position="566"/>
        <end position="588"/>
    </location>
</feature>
<feature type="transmembrane region" description="Helical" evidence="6">
    <location>
        <begin position="339"/>
        <end position="357"/>
    </location>
</feature>
<feature type="compositionally biased region" description="Gly residues" evidence="5">
    <location>
        <begin position="80"/>
        <end position="89"/>
    </location>
</feature>
<dbReference type="EMBL" id="JH668785">
    <property type="protein sequence ID" value="KAG6461875.1"/>
    <property type="molecule type" value="Genomic_DNA"/>
</dbReference>
<evidence type="ECO:0000256" key="4">
    <source>
        <dbReference type="ARBA" id="ARBA00023136"/>
    </source>
</evidence>
<proteinExistence type="predicted"/>
<feature type="domain" description="Amino acid transporter transmembrane" evidence="7">
    <location>
        <begin position="181"/>
        <end position="583"/>
    </location>
</feature>